<keyword evidence="2" id="KW-0012">Acyltransferase</keyword>
<evidence type="ECO:0000313" key="5">
    <source>
        <dbReference type="EMBL" id="CAG8550704.1"/>
    </source>
</evidence>
<dbReference type="Pfam" id="PF00583">
    <property type="entry name" value="Acetyltransf_1"/>
    <property type="match status" value="1"/>
</dbReference>
<dbReference type="AlphaFoldDB" id="A0A9N9FR71"/>
<comment type="caution">
    <text evidence="5">The sequence shown here is derived from an EMBL/GenBank/DDBJ whole genome shotgun (WGS) entry which is preliminary data.</text>
</comment>
<evidence type="ECO:0000256" key="1">
    <source>
        <dbReference type="ARBA" id="ARBA00022679"/>
    </source>
</evidence>
<keyword evidence="1" id="KW-0808">Transferase</keyword>
<dbReference type="Gene3D" id="3.40.630.30">
    <property type="match status" value="1"/>
</dbReference>
<organism evidence="5 6">
    <name type="scientific">Paraglomus brasilianum</name>
    <dbReference type="NCBI Taxonomy" id="144538"/>
    <lineage>
        <taxon>Eukaryota</taxon>
        <taxon>Fungi</taxon>
        <taxon>Fungi incertae sedis</taxon>
        <taxon>Mucoromycota</taxon>
        <taxon>Glomeromycotina</taxon>
        <taxon>Glomeromycetes</taxon>
        <taxon>Paraglomerales</taxon>
        <taxon>Paraglomeraceae</taxon>
        <taxon>Paraglomus</taxon>
    </lineage>
</organism>
<name>A0A9N9FR71_9GLOM</name>
<dbReference type="FunFam" id="3.40.630.30:FF:000091">
    <property type="entry name" value="Peptide alpha-N-acetyltransferase"/>
    <property type="match status" value="1"/>
</dbReference>
<evidence type="ECO:0000256" key="2">
    <source>
        <dbReference type="ARBA" id="ARBA00023315"/>
    </source>
</evidence>
<sequence>MAPPSPDQIVYVPYSSELQLPGIMTLIEKDLSEPYSIYTYRYFINNWPNLCFMALDKTSSESDVCVGVIICKLDRHRDAYRGYIAMLAVKKEYRKMKIGTSLVKMAINAMKSLNADEIVLETERTNVGALSLYQNLGFLRDKRLYRYYLNGVDAFRLKLFCRGGGNEAGAGSKAASKELEDKMYEHNRMSDEQETNYKEEQQD</sequence>
<dbReference type="PROSITE" id="PS51186">
    <property type="entry name" value="GNAT"/>
    <property type="match status" value="1"/>
</dbReference>
<dbReference type="PANTHER" id="PTHR45896:SF1">
    <property type="entry name" value="N-ALPHA-ACETYLTRANSFERASE 30"/>
    <property type="match status" value="1"/>
</dbReference>
<dbReference type="InterPro" id="IPR000182">
    <property type="entry name" value="GNAT_dom"/>
</dbReference>
<reference evidence="5" key="1">
    <citation type="submission" date="2021-06" db="EMBL/GenBank/DDBJ databases">
        <authorList>
            <person name="Kallberg Y."/>
            <person name="Tangrot J."/>
            <person name="Rosling A."/>
        </authorList>
    </citation>
    <scope>NUCLEOTIDE SEQUENCE</scope>
    <source>
        <strain evidence="5">BR232B</strain>
    </source>
</reference>
<proteinExistence type="inferred from homology"/>
<dbReference type="PANTHER" id="PTHR45896">
    <property type="entry name" value="N-ALPHA-ACETYLTRANSFERASE 30"/>
    <property type="match status" value="1"/>
</dbReference>
<dbReference type="Proteomes" id="UP000789739">
    <property type="component" value="Unassembled WGS sequence"/>
</dbReference>
<dbReference type="GO" id="GO:0031417">
    <property type="term" value="C:NatC complex"/>
    <property type="evidence" value="ECO:0007669"/>
    <property type="project" value="TreeGrafter"/>
</dbReference>
<dbReference type="InterPro" id="IPR016181">
    <property type="entry name" value="Acyl_CoA_acyltransferase"/>
</dbReference>
<protein>
    <submittedName>
        <fullName evidence="5">11276_t:CDS:1</fullName>
    </submittedName>
</protein>
<evidence type="ECO:0000256" key="3">
    <source>
        <dbReference type="ARBA" id="ARBA00024025"/>
    </source>
</evidence>
<keyword evidence="6" id="KW-1185">Reference proteome</keyword>
<gene>
    <name evidence="5" type="ORF">PBRASI_LOCUS5074</name>
</gene>
<dbReference type="EMBL" id="CAJVPI010000566">
    <property type="protein sequence ID" value="CAG8550704.1"/>
    <property type="molecule type" value="Genomic_DNA"/>
</dbReference>
<evidence type="ECO:0000259" key="4">
    <source>
        <dbReference type="PROSITE" id="PS51186"/>
    </source>
</evidence>
<accession>A0A9N9FR71</accession>
<feature type="domain" description="N-acetyltransferase" evidence="4">
    <location>
        <begin position="9"/>
        <end position="162"/>
    </location>
</feature>
<dbReference type="InterPro" id="IPR044542">
    <property type="entry name" value="NAA30-like"/>
</dbReference>
<comment type="similarity">
    <text evidence="3">Belongs to the acetyltransferase family. MAK3 subfamily.</text>
</comment>
<evidence type="ECO:0000313" key="6">
    <source>
        <dbReference type="Proteomes" id="UP000789739"/>
    </source>
</evidence>
<dbReference type="GO" id="GO:0004596">
    <property type="term" value="F:protein-N-terminal amino-acid acetyltransferase activity"/>
    <property type="evidence" value="ECO:0007669"/>
    <property type="project" value="InterPro"/>
</dbReference>
<dbReference type="SUPFAM" id="SSF55729">
    <property type="entry name" value="Acyl-CoA N-acyltransferases (Nat)"/>
    <property type="match status" value="1"/>
</dbReference>
<dbReference type="CDD" id="cd04301">
    <property type="entry name" value="NAT_SF"/>
    <property type="match status" value="1"/>
</dbReference>
<dbReference type="OrthoDB" id="249099at2759"/>